<dbReference type="Pfam" id="PF22740">
    <property type="entry name" value="PapZ_C"/>
    <property type="match status" value="1"/>
</dbReference>
<dbReference type="Gene3D" id="3.40.50.300">
    <property type="entry name" value="P-loop containing nucleotide triphosphate hydrolases"/>
    <property type="match status" value="1"/>
</dbReference>
<keyword evidence="8" id="KW-1185">Reference proteome</keyword>
<feature type="binding site" evidence="4">
    <location>
        <begin position="8"/>
        <end position="15"/>
    </location>
    <ligand>
        <name>ATP</name>
        <dbReference type="ChEBI" id="CHEBI:30616"/>
    </ligand>
</feature>
<feature type="domain" description="RapZ-like N-terminal" evidence="5">
    <location>
        <begin position="1"/>
        <end position="157"/>
    </location>
</feature>
<dbReference type="AlphaFoldDB" id="A0AAW3JQ04"/>
<dbReference type="InterPro" id="IPR005337">
    <property type="entry name" value="RapZ-like"/>
</dbReference>
<dbReference type="HAMAP" id="MF_00636">
    <property type="entry name" value="RapZ_like"/>
    <property type="match status" value="1"/>
</dbReference>
<evidence type="ECO:0000259" key="6">
    <source>
        <dbReference type="Pfam" id="PF22740"/>
    </source>
</evidence>
<dbReference type="InterPro" id="IPR053931">
    <property type="entry name" value="RapZ_C"/>
</dbReference>
<dbReference type="Proteomes" id="UP000050833">
    <property type="component" value="Unassembled WGS sequence"/>
</dbReference>
<evidence type="ECO:0000256" key="4">
    <source>
        <dbReference type="HAMAP-Rule" id="MF_00636"/>
    </source>
</evidence>
<accession>A0AAW3JQ04</accession>
<dbReference type="RefSeq" id="WP_055945812.1">
    <property type="nucleotide sequence ID" value="NZ_DBGBRS010000137.1"/>
</dbReference>
<dbReference type="SUPFAM" id="SSF52540">
    <property type="entry name" value="P-loop containing nucleoside triphosphate hydrolases"/>
    <property type="match status" value="1"/>
</dbReference>
<organism evidence="7 8">
    <name type="scientific">Butyribacter intestini</name>
    <dbReference type="NCBI Taxonomy" id="1703332"/>
    <lineage>
        <taxon>Bacteria</taxon>
        <taxon>Bacillati</taxon>
        <taxon>Bacillota</taxon>
        <taxon>Clostridia</taxon>
        <taxon>Lachnospirales</taxon>
        <taxon>Lachnospiraceae</taxon>
        <taxon>Butyribacter</taxon>
    </lineage>
</organism>
<proteinExistence type="inferred from homology"/>
<evidence type="ECO:0000256" key="3">
    <source>
        <dbReference type="ARBA" id="ARBA00023134"/>
    </source>
</evidence>
<sequence>MRFVIVTGMSGAGKSSVLKMLEDIGYFCVDNLPVKLIPKLTKMFICETDSIEKLALGIDIRNLEGLSHLDKTLNEMRENGYPYEILFLDADSNVLVKRYKETRRNHPLALQGRVDKAIEAEREELQFIKKHADYIMDTSHMLVRELKQEIDKIFLENEEYQNFFITILSFGFKYGIPADCDLVFDVRFLPNPYYIPELKKKTGNDFEVYDYVMKSEQAKEFDEKLFDMIKFLVPNYITEGKNQLVIGIGCTGGKHRSVSLANALAKHMQELPYSLKVEHRDIEKDAKTKGEN</sequence>
<evidence type="ECO:0000313" key="7">
    <source>
        <dbReference type="EMBL" id="KQC84295.1"/>
    </source>
</evidence>
<keyword evidence="3 4" id="KW-0342">GTP-binding</keyword>
<name>A0AAW3JQ04_9FIRM</name>
<evidence type="ECO:0000256" key="2">
    <source>
        <dbReference type="ARBA" id="ARBA00022840"/>
    </source>
</evidence>
<evidence type="ECO:0000256" key="1">
    <source>
        <dbReference type="ARBA" id="ARBA00022741"/>
    </source>
</evidence>
<gene>
    <name evidence="7" type="ORF">APZ18_13385</name>
</gene>
<dbReference type="EMBL" id="LLKB01000006">
    <property type="protein sequence ID" value="KQC84295.1"/>
    <property type="molecule type" value="Genomic_DNA"/>
</dbReference>
<protein>
    <submittedName>
        <fullName evidence="7">GlmZ(SRNA)-inactivating NTPase</fullName>
    </submittedName>
</protein>
<dbReference type="PANTHER" id="PTHR30448:SF0">
    <property type="entry name" value="RNASE ADAPTER PROTEIN RAPZ"/>
    <property type="match status" value="1"/>
</dbReference>
<dbReference type="InterPro" id="IPR053930">
    <property type="entry name" value="RapZ-like_N"/>
</dbReference>
<feature type="binding site" evidence="4">
    <location>
        <begin position="59"/>
        <end position="62"/>
    </location>
    <ligand>
        <name>GTP</name>
        <dbReference type="ChEBI" id="CHEBI:37565"/>
    </ligand>
</feature>
<evidence type="ECO:0000313" key="8">
    <source>
        <dbReference type="Proteomes" id="UP000050833"/>
    </source>
</evidence>
<comment type="caution">
    <text evidence="7">The sequence shown here is derived from an EMBL/GenBank/DDBJ whole genome shotgun (WGS) entry which is preliminary data.</text>
</comment>
<feature type="domain" description="RapZ C-terminal" evidence="6">
    <location>
        <begin position="165"/>
        <end position="283"/>
    </location>
</feature>
<dbReference type="GO" id="GO:0005525">
    <property type="term" value="F:GTP binding"/>
    <property type="evidence" value="ECO:0007669"/>
    <property type="project" value="UniProtKB-UniRule"/>
</dbReference>
<dbReference type="Pfam" id="PF03668">
    <property type="entry name" value="RapZ-like_N"/>
    <property type="match status" value="1"/>
</dbReference>
<evidence type="ECO:0000259" key="5">
    <source>
        <dbReference type="Pfam" id="PF03668"/>
    </source>
</evidence>
<keyword evidence="2 4" id="KW-0067">ATP-binding</keyword>
<dbReference type="PANTHER" id="PTHR30448">
    <property type="entry name" value="RNASE ADAPTER PROTEIN RAPZ"/>
    <property type="match status" value="1"/>
</dbReference>
<keyword evidence="1 4" id="KW-0547">Nucleotide-binding</keyword>
<dbReference type="GO" id="GO:0005524">
    <property type="term" value="F:ATP binding"/>
    <property type="evidence" value="ECO:0007669"/>
    <property type="project" value="UniProtKB-UniRule"/>
</dbReference>
<dbReference type="PIRSF" id="PIRSF005052">
    <property type="entry name" value="P-loopkin"/>
    <property type="match status" value="1"/>
</dbReference>
<dbReference type="InterPro" id="IPR027417">
    <property type="entry name" value="P-loop_NTPase"/>
</dbReference>
<dbReference type="NCBIfam" id="NF003828">
    <property type="entry name" value="PRK05416.1"/>
    <property type="match status" value="1"/>
</dbReference>
<reference evidence="7 8" key="1">
    <citation type="submission" date="2015-10" db="EMBL/GenBank/DDBJ databases">
        <title>Butyribacter intestini gen. nov., sp. nov., a butyric acid-producing bacterium of the family Lachnospiraceae isolated from the human faeces.</title>
        <authorList>
            <person name="Zou Y."/>
            <person name="Xue W."/>
            <person name="Luo G."/>
            <person name="Lv M."/>
        </authorList>
    </citation>
    <scope>NUCLEOTIDE SEQUENCE [LARGE SCALE GENOMIC DNA]</scope>
    <source>
        <strain evidence="7 8">TF01-11</strain>
    </source>
</reference>